<evidence type="ECO:0000259" key="4">
    <source>
        <dbReference type="PROSITE" id="PS01124"/>
    </source>
</evidence>
<keyword evidence="1" id="KW-0805">Transcription regulation</keyword>
<dbReference type="Gene3D" id="1.10.10.60">
    <property type="entry name" value="Homeodomain-like"/>
    <property type="match status" value="2"/>
</dbReference>
<dbReference type="GO" id="GO:0003700">
    <property type="term" value="F:DNA-binding transcription factor activity"/>
    <property type="evidence" value="ECO:0007669"/>
    <property type="project" value="InterPro"/>
</dbReference>
<sequence length="259" mass="30475">MKNTELQILTGSVTEQCTHRVDKHLDGYYTIQFMARGGVELFYDEQHFKMEGAWFWPAYPGPHIRFHVAPGYASWEHRHIAFRGPLVQQWITEGLFPTSPQPALPNKDHRSAFDQILAQIRRTDHWGMRRAIHMLEGLLIELAEARAQSILQRPWIQEVLELFVHGETNFIPNYAQLARRYNMSVSNFRRQFRQATGIAIHSYVLQCRIARAKTLLTETDLPMKSIAQKLNYSDIYYFSRQFRELTGITPTMYRQNQYL</sequence>
<dbReference type="Proteomes" id="UP000612362">
    <property type="component" value="Unassembled WGS sequence"/>
</dbReference>
<dbReference type="InterPro" id="IPR018060">
    <property type="entry name" value="HTH_AraC"/>
</dbReference>
<dbReference type="InterPro" id="IPR009057">
    <property type="entry name" value="Homeodomain-like_sf"/>
</dbReference>
<evidence type="ECO:0000256" key="2">
    <source>
        <dbReference type="ARBA" id="ARBA00023125"/>
    </source>
</evidence>
<dbReference type="SUPFAM" id="SSF51215">
    <property type="entry name" value="Regulatory protein AraC"/>
    <property type="match status" value="1"/>
</dbReference>
<dbReference type="EMBL" id="BNJF01000002">
    <property type="protein sequence ID" value="GHO46310.1"/>
    <property type="molecule type" value="Genomic_DNA"/>
</dbReference>
<feature type="domain" description="HTH araC/xylS-type" evidence="4">
    <location>
        <begin position="157"/>
        <end position="256"/>
    </location>
</feature>
<gene>
    <name evidence="5" type="ORF">KSX_44730</name>
</gene>
<dbReference type="InterPro" id="IPR018062">
    <property type="entry name" value="HTH_AraC-typ_CS"/>
</dbReference>
<evidence type="ECO:0000313" key="5">
    <source>
        <dbReference type="EMBL" id="GHO46310.1"/>
    </source>
</evidence>
<reference evidence="5" key="1">
    <citation type="submission" date="2020-10" db="EMBL/GenBank/DDBJ databases">
        <title>Taxonomic study of unclassified bacteria belonging to the class Ktedonobacteria.</title>
        <authorList>
            <person name="Yabe S."/>
            <person name="Wang C.M."/>
            <person name="Zheng Y."/>
            <person name="Sakai Y."/>
            <person name="Cavaletti L."/>
            <person name="Monciardini P."/>
            <person name="Donadio S."/>
        </authorList>
    </citation>
    <scope>NUCLEOTIDE SEQUENCE</scope>
    <source>
        <strain evidence="5">SOSP1-1</strain>
    </source>
</reference>
<dbReference type="PANTHER" id="PTHR43280">
    <property type="entry name" value="ARAC-FAMILY TRANSCRIPTIONAL REGULATOR"/>
    <property type="match status" value="1"/>
</dbReference>
<evidence type="ECO:0000256" key="1">
    <source>
        <dbReference type="ARBA" id="ARBA00023015"/>
    </source>
</evidence>
<keyword evidence="2" id="KW-0238">DNA-binding</keyword>
<evidence type="ECO:0000313" key="6">
    <source>
        <dbReference type="Proteomes" id="UP000612362"/>
    </source>
</evidence>
<name>A0A8J3MV99_9CHLR</name>
<dbReference type="SUPFAM" id="SSF46689">
    <property type="entry name" value="Homeodomain-like"/>
    <property type="match status" value="2"/>
</dbReference>
<dbReference type="AlphaFoldDB" id="A0A8J3MV99"/>
<keyword evidence="6" id="KW-1185">Reference proteome</keyword>
<keyword evidence="3" id="KW-0804">Transcription</keyword>
<accession>A0A8J3MV99</accession>
<dbReference type="PROSITE" id="PS01124">
    <property type="entry name" value="HTH_ARAC_FAMILY_2"/>
    <property type="match status" value="1"/>
</dbReference>
<dbReference type="SMART" id="SM00342">
    <property type="entry name" value="HTH_ARAC"/>
    <property type="match status" value="1"/>
</dbReference>
<proteinExistence type="predicted"/>
<dbReference type="RefSeq" id="WP_220195694.1">
    <property type="nucleotide sequence ID" value="NZ_BNJF01000002.1"/>
</dbReference>
<organism evidence="5 6">
    <name type="scientific">Ktedonospora formicarum</name>
    <dbReference type="NCBI Taxonomy" id="2778364"/>
    <lineage>
        <taxon>Bacteria</taxon>
        <taxon>Bacillati</taxon>
        <taxon>Chloroflexota</taxon>
        <taxon>Ktedonobacteria</taxon>
        <taxon>Ktedonobacterales</taxon>
        <taxon>Ktedonobacteraceae</taxon>
        <taxon>Ktedonospora</taxon>
    </lineage>
</organism>
<dbReference type="InterPro" id="IPR037923">
    <property type="entry name" value="HTH-like"/>
</dbReference>
<dbReference type="Pfam" id="PF12833">
    <property type="entry name" value="HTH_18"/>
    <property type="match status" value="1"/>
</dbReference>
<comment type="caution">
    <text evidence="5">The sequence shown here is derived from an EMBL/GenBank/DDBJ whole genome shotgun (WGS) entry which is preliminary data.</text>
</comment>
<evidence type="ECO:0000256" key="3">
    <source>
        <dbReference type="ARBA" id="ARBA00023163"/>
    </source>
</evidence>
<dbReference type="PANTHER" id="PTHR43280:SF10">
    <property type="entry name" value="REGULATORY PROTEIN POCR"/>
    <property type="match status" value="1"/>
</dbReference>
<protein>
    <recommendedName>
        <fullName evidence="4">HTH araC/xylS-type domain-containing protein</fullName>
    </recommendedName>
</protein>
<dbReference type="InterPro" id="IPR003313">
    <property type="entry name" value="AraC-bd"/>
</dbReference>
<dbReference type="GO" id="GO:0043565">
    <property type="term" value="F:sequence-specific DNA binding"/>
    <property type="evidence" value="ECO:0007669"/>
    <property type="project" value="InterPro"/>
</dbReference>
<dbReference type="Pfam" id="PF02311">
    <property type="entry name" value="AraC_binding"/>
    <property type="match status" value="1"/>
</dbReference>
<dbReference type="PROSITE" id="PS00041">
    <property type="entry name" value="HTH_ARAC_FAMILY_1"/>
    <property type="match status" value="1"/>
</dbReference>